<keyword evidence="2" id="KW-1185">Reference proteome</keyword>
<accession>A0AAV4DX08</accession>
<dbReference type="AlphaFoldDB" id="A0AAV4DX08"/>
<dbReference type="EMBL" id="BLXT01008440">
    <property type="protein sequence ID" value="GFO48638.1"/>
    <property type="molecule type" value="Genomic_DNA"/>
</dbReference>
<organism evidence="1 2">
    <name type="scientific">Plakobranchus ocellatus</name>
    <dbReference type="NCBI Taxonomy" id="259542"/>
    <lineage>
        <taxon>Eukaryota</taxon>
        <taxon>Metazoa</taxon>
        <taxon>Spiralia</taxon>
        <taxon>Lophotrochozoa</taxon>
        <taxon>Mollusca</taxon>
        <taxon>Gastropoda</taxon>
        <taxon>Heterobranchia</taxon>
        <taxon>Euthyneura</taxon>
        <taxon>Panpulmonata</taxon>
        <taxon>Sacoglossa</taxon>
        <taxon>Placobranchoidea</taxon>
        <taxon>Plakobranchidae</taxon>
        <taxon>Plakobranchus</taxon>
    </lineage>
</organism>
<name>A0AAV4DX08_9GAST</name>
<sequence>MTVCQDTQRIHLCLTARPLRGDLEAWRPSSGMGISGGLRTRTHDGKVRADFRASSLTIRPLRGIQFVAKWFRALRAGHSYRWFQRAVGVWFD</sequence>
<comment type="caution">
    <text evidence="1">The sequence shown here is derived from an EMBL/GenBank/DDBJ whole genome shotgun (WGS) entry which is preliminary data.</text>
</comment>
<evidence type="ECO:0000313" key="1">
    <source>
        <dbReference type="EMBL" id="GFO48638.1"/>
    </source>
</evidence>
<proteinExistence type="predicted"/>
<evidence type="ECO:0000313" key="2">
    <source>
        <dbReference type="Proteomes" id="UP000735302"/>
    </source>
</evidence>
<dbReference type="Proteomes" id="UP000735302">
    <property type="component" value="Unassembled WGS sequence"/>
</dbReference>
<protein>
    <submittedName>
        <fullName evidence="1">Uncharacterized protein</fullName>
    </submittedName>
</protein>
<reference evidence="1 2" key="1">
    <citation type="journal article" date="2021" name="Elife">
        <title>Chloroplast acquisition without the gene transfer in kleptoplastic sea slugs, Plakobranchus ocellatus.</title>
        <authorList>
            <person name="Maeda T."/>
            <person name="Takahashi S."/>
            <person name="Yoshida T."/>
            <person name="Shimamura S."/>
            <person name="Takaki Y."/>
            <person name="Nagai Y."/>
            <person name="Toyoda A."/>
            <person name="Suzuki Y."/>
            <person name="Arimoto A."/>
            <person name="Ishii H."/>
            <person name="Satoh N."/>
            <person name="Nishiyama T."/>
            <person name="Hasebe M."/>
            <person name="Maruyama T."/>
            <person name="Minagawa J."/>
            <person name="Obokata J."/>
            <person name="Shigenobu S."/>
        </authorList>
    </citation>
    <scope>NUCLEOTIDE SEQUENCE [LARGE SCALE GENOMIC DNA]</scope>
</reference>
<gene>
    <name evidence="1" type="ORF">PoB_007514300</name>
</gene>